<feature type="binding site" evidence="4">
    <location>
        <position position="92"/>
    </location>
    <ligand>
        <name>a divalent metal cation</name>
        <dbReference type="ChEBI" id="CHEBI:60240"/>
        <label>1</label>
    </ligand>
</feature>
<feature type="binding site" evidence="4">
    <location>
        <position position="134"/>
    </location>
    <ligand>
        <name>a divalent metal cation</name>
        <dbReference type="ChEBI" id="CHEBI:60240"/>
        <label>2</label>
    </ligand>
</feature>
<dbReference type="PANTHER" id="PTHR46317:SF1">
    <property type="entry name" value="HYDROLASE, TATD FAMILY"/>
    <property type="match status" value="1"/>
</dbReference>
<proteinExistence type="inferred from homology"/>
<evidence type="ECO:0000313" key="5">
    <source>
        <dbReference type="EMBL" id="KQL18760.1"/>
    </source>
</evidence>
<dbReference type="PROSITE" id="PS01137">
    <property type="entry name" value="TATD_1"/>
    <property type="match status" value="1"/>
</dbReference>
<protein>
    <submittedName>
        <fullName evidence="5">DNAase</fullName>
    </submittedName>
</protein>
<dbReference type="Gene3D" id="3.20.20.140">
    <property type="entry name" value="Metal-dependent hydrolases"/>
    <property type="match status" value="1"/>
</dbReference>
<feature type="binding site" evidence="4">
    <location>
        <position position="158"/>
    </location>
    <ligand>
        <name>a divalent metal cation</name>
        <dbReference type="ChEBI" id="CHEBI:60240"/>
        <label>2</label>
    </ligand>
</feature>
<organism evidence="5 6">
    <name type="scientific">Cytobacillus solani</name>
    <dbReference type="NCBI Taxonomy" id="1637975"/>
    <lineage>
        <taxon>Bacteria</taxon>
        <taxon>Bacillati</taxon>
        <taxon>Bacillota</taxon>
        <taxon>Bacilli</taxon>
        <taxon>Bacillales</taxon>
        <taxon>Bacillaceae</taxon>
        <taxon>Cytobacillus</taxon>
    </lineage>
</organism>
<evidence type="ECO:0000256" key="4">
    <source>
        <dbReference type="PIRSR" id="PIRSR005902-1"/>
    </source>
</evidence>
<dbReference type="RefSeq" id="WP_053475336.1">
    <property type="nucleotide sequence ID" value="NZ_CP041305.1"/>
</dbReference>
<dbReference type="PATRIC" id="fig|1637975.4.peg.1634"/>
<dbReference type="CDD" id="cd01310">
    <property type="entry name" value="TatD_DNAse"/>
    <property type="match status" value="1"/>
</dbReference>
<evidence type="ECO:0000313" key="6">
    <source>
        <dbReference type="Proteomes" id="UP000050996"/>
    </source>
</evidence>
<gene>
    <name evidence="5" type="ORF">AN957_09355</name>
</gene>
<dbReference type="PIRSF" id="PIRSF005902">
    <property type="entry name" value="DNase_TatD"/>
    <property type="match status" value="1"/>
</dbReference>
<dbReference type="PANTHER" id="PTHR46317">
    <property type="entry name" value="HYDROLASE OF PHP SUPERFAMILY-RELATED PROTEIN"/>
    <property type="match status" value="1"/>
</dbReference>
<feature type="binding site" evidence="4">
    <location>
        <position position="8"/>
    </location>
    <ligand>
        <name>a divalent metal cation</name>
        <dbReference type="ChEBI" id="CHEBI:60240"/>
        <label>1</label>
    </ligand>
</feature>
<dbReference type="Proteomes" id="UP000050996">
    <property type="component" value="Unassembled WGS sequence"/>
</dbReference>
<evidence type="ECO:0000256" key="2">
    <source>
        <dbReference type="ARBA" id="ARBA00022723"/>
    </source>
</evidence>
<reference evidence="5 6" key="1">
    <citation type="submission" date="2015-09" db="EMBL/GenBank/DDBJ databases">
        <title>Genome sequencing project for genomic taxonomy and phylogenomics of Bacillus-like bacteria.</title>
        <authorList>
            <person name="Liu B."/>
            <person name="Wang J."/>
            <person name="Zhu Y."/>
            <person name="Liu G."/>
            <person name="Chen Q."/>
            <person name="Chen Z."/>
            <person name="Lan J."/>
            <person name="Che J."/>
            <person name="Ge C."/>
            <person name="Shi H."/>
            <person name="Pan Z."/>
            <person name="Liu X."/>
        </authorList>
    </citation>
    <scope>NUCLEOTIDE SEQUENCE [LARGE SCALE GENOMIC DNA]</scope>
    <source>
        <strain evidence="5 6">FJAT-18043</strain>
    </source>
</reference>
<dbReference type="STRING" id="1637975.AN957_09355"/>
<dbReference type="EMBL" id="LJIX01000006">
    <property type="protein sequence ID" value="KQL18760.1"/>
    <property type="molecule type" value="Genomic_DNA"/>
</dbReference>
<name>A0A0Q3QM70_9BACI</name>
<keyword evidence="2 4" id="KW-0479">Metal-binding</keyword>
<comment type="similarity">
    <text evidence="1">Belongs to the metallo-dependent hydrolases superfamily. TatD-type hydrolase family.</text>
</comment>
<feature type="binding site" evidence="4">
    <location>
        <position position="10"/>
    </location>
    <ligand>
        <name>a divalent metal cation</name>
        <dbReference type="ChEBI" id="CHEBI:60240"/>
        <label>1</label>
    </ligand>
</feature>
<evidence type="ECO:0000256" key="1">
    <source>
        <dbReference type="ARBA" id="ARBA00009275"/>
    </source>
</evidence>
<dbReference type="Pfam" id="PF01026">
    <property type="entry name" value="TatD_DNase"/>
    <property type="match status" value="1"/>
</dbReference>
<comment type="caution">
    <text evidence="5">The sequence shown here is derived from an EMBL/GenBank/DDBJ whole genome shotgun (WGS) entry which is preliminary data.</text>
</comment>
<accession>A0A0Q3QM70</accession>
<dbReference type="AlphaFoldDB" id="A0A0Q3QM70"/>
<dbReference type="InterPro" id="IPR018228">
    <property type="entry name" value="DNase_TatD-rel_CS"/>
</dbReference>
<sequence length="257" mass="29752">MKSMIDSHIHLDHYKDEEIEAIISSSPTIQSFISVSYDIESARRNLLLSEKYSKVKPAFGYHPEQSLPNENELANLITWIESNKEKMVAIGEVGLPYYLRMEAGDPSFPLHGYIELLEAFIILAKKWEMPIVLHAVYDDAPVVCDLLEKHSIEKAHFHWFKGDSKTIQRLIRNGYFISFTPDIVYEEEIQEIAKVFPIDQIMVETDGPWPFEGPFQGLVTHPKMMNDSVSFLSKQKGMSIQEVYRQLYHNTKCFYSL</sequence>
<dbReference type="InterPro" id="IPR032466">
    <property type="entry name" value="Metal_Hydrolase"/>
</dbReference>
<dbReference type="GO" id="GO:0046872">
    <property type="term" value="F:metal ion binding"/>
    <property type="evidence" value="ECO:0007669"/>
    <property type="project" value="UniProtKB-KW"/>
</dbReference>
<dbReference type="GO" id="GO:0016788">
    <property type="term" value="F:hydrolase activity, acting on ester bonds"/>
    <property type="evidence" value="ECO:0007669"/>
    <property type="project" value="InterPro"/>
</dbReference>
<evidence type="ECO:0000256" key="3">
    <source>
        <dbReference type="ARBA" id="ARBA00022801"/>
    </source>
</evidence>
<dbReference type="SUPFAM" id="SSF51556">
    <property type="entry name" value="Metallo-dependent hydrolases"/>
    <property type="match status" value="1"/>
</dbReference>
<keyword evidence="3" id="KW-0378">Hydrolase</keyword>
<keyword evidence="6" id="KW-1185">Reference proteome</keyword>
<dbReference type="InterPro" id="IPR001130">
    <property type="entry name" value="TatD-like"/>
</dbReference>
<feature type="binding site" evidence="4">
    <location>
        <position position="206"/>
    </location>
    <ligand>
        <name>a divalent metal cation</name>
        <dbReference type="ChEBI" id="CHEBI:60240"/>
        <label>1</label>
    </ligand>
</feature>